<dbReference type="PROSITE" id="PS00455">
    <property type="entry name" value="AMP_BINDING"/>
    <property type="match status" value="1"/>
</dbReference>
<feature type="domain" description="AMP-binding enzyme C-terminal" evidence="4">
    <location>
        <begin position="451"/>
        <end position="536"/>
    </location>
</feature>
<evidence type="ECO:0000313" key="5">
    <source>
        <dbReference type="EMBL" id="GAT19321.1"/>
    </source>
</evidence>
<dbReference type="Pfam" id="PF13193">
    <property type="entry name" value="AMP-binding_C"/>
    <property type="match status" value="1"/>
</dbReference>
<dbReference type="GO" id="GO:0016405">
    <property type="term" value="F:CoA-ligase activity"/>
    <property type="evidence" value="ECO:0007669"/>
    <property type="project" value="TreeGrafter"/>
</dbReference>
<dbReference type="EMBL" id="BCWF01000004">
    <property type="protein sequence ID" value="GAT19321.1"/>
    <property type="molecule type" value="Genomic_DNA"/>
</dbReference>
<gene>
    <name evidence="5" type="ORF">RIB2604_00402580</name>
</gene>
<protein>
    <submittedName>
        <fullName evidence="5">AMP dependent CoA ligase</fullName>
    </submittedName>
</protein>
<reference evidence="5 6" key="1">
    <citation type="journal article" date="2016" name="DNA Res.">
        <title>Genome sequence of Aspergillus luchuensis NBRC 4314.</title>
        <authorList>
            <person name="Yamada O."/>
            <person name="Machida M."/>
            <person name="Hosoyama A."/>
            <person name="Goto M."/>
            <person name="Takahashi T."/>
            <person name="Futagami T."/>
            <person name="Yamagata Y."/>
            <person name="Takeuchi M."/>
            <person name="Kobayashi T."/>
            <person name="Koike H."/>
            <person name="Abe K."/>
            <person name="Asai K."/>
            <person name="Arita M."/>
            <person name="Fujita N."/>
            <person name="Fukuda K."/>
            <person name="Higa K."/>
            <person name="Horikawa H."/>
            <person name="Ishikawa T."/>
            <person name="Jinno K."/>
            <person name="Kato Y."/>
            <person name="Kirimura K."/>
            <person name="Mizutani O."/>
            <person name="Nakasone K."/>
            <person name="Sano M."/>
            <person name="Shiraishi Y."/>
            <person name="Tsukahara M."/>
            <person name="Gomi K."/>
        </authorList>
    </citation>
    <scope>NUCLEOTIDE SEQUENCE [LARGE SCALE GENOMIC DNA]</scope>
    <source>
        <strain evidence="5 6">RIB 2604</strain>
    </source>
</reference>
<evidence type="ECO:0000313" key="6">
    <source>
        <dbReference type="Proteomes" id="UP000075230"/>
    </source>
</evidence>
<feature type="domain" description="AMP-dependent synthetase/ligase" evidence="3">
    <location>
        <begin position="183"/>
        <end position="393"/>
    </location>
</feature>
<evidence type="ECO:0000256" key="2">
    <source>
        <dbReference type="ARBA" id="ARBA00022598"/>
    </source>
</evidence>
<sequence length="554" mass="60842">MKKLRDAKVFPHYVLGLLVLTNSTDRGFNQSVIRLGSGKMVVYRSPVTPIHDATNLSIPQLMTQYNPEDVDASKAVHTDTFSDEALTYGGLRSQAARAAWGLQKRLGLQPGNTLLALVNNSIVKPTHVVTIEEKLGTVQDALASLSLTDIKVLTVRCKVGNLPQFPEDVTGEGDSQTLPPYDLQGKSSKDVPSTICFSSGTTGKMKGVQLSHYNLVMNSIMMRASMPVRVNSTVCEVFFAPSVLAGMWVGAHYCGLAAFDLESFCRKSSELKVTDLHIVPPVALGLAASPIAQKYDLASLQRIVISAAPLKNSVQQLLKKRFPHTRICQGYGLTECSGGVIHEIDEDERAFGCVGKLFAGMEARLVDPKTNKDVPLGEEGELWLRGPVVMMGYVNDSEATKRTFSDDGWIKSGDILKLDENQNFWVTDRLKELNESIQMIKYKGFQIAPSELEDMLLRHPTVTDAAVCAVYDDAQVTEVPLAYVSLSPETAKLPSPEKQKVLDEIRSWMDGQLAGYKKLRGGVFHLQTLPKTPTGKILRRLLPAKLNEAREAKL</sequence>
<dbReference type="InterPro" id="IPR020845">
    <property type="entry name" value="AMP-binding_CS"/>
</dbReference>
<dbReference type="AlphaFoldDB" id="A0A146F0K9"/>
<dbReference type="InterPro" id="IPR042099">
    <property type="entry name" value="ANL_N_sf"/>
</dbReference>
<accession>A0A146F0K9</accession>
<comment type="caution">
    <text evidence="5">The sequence shown here is derived from an EMBL/GenBank/DDBJ whole genome shotgun (WGS) entry which is preliminary data.</text>
</comment>
<dbReference type="Pfam" id="PF00501">
    <property type="entry name" value="AMP-binding"/>
    <property type="match status" value="1"/>
</dbReference>
<dbReference type="Gene3D" id="3.40.50.12780">
    <property type="entry name" value="N-terminal domain of ligase-like"/>
    <property type="match status" value="1"/>
</dbReference>
<dbReference type="PANTHER" id="PTHR24096:SF149">
    <property type="entry name" value="AMP-BINDING DOMAIN-CONTAINING PROTEIN-RELATED"/>
    <property type="match status" value="1"/>
</dbReference>
<evidence type="ECO:0000256" key="1">
    <source>
        <dbReference type="ARBA" id="ARBA00006432"/>
    </source>
</evidence>
<dbReference type="Gene3D" id="3.30.300.30">
    <property type="match status" value="1"/>
</dbReference>
<dbReference type="VEuPathDB" id="FungiDB:ASPFODRAFT_62523"/>
<name>A0A146F0K9_ASPKA</name>
<reference evidence="6" key="2">
    <citation type="submission" date="2016-02" db="EMBL/GenBank/DDBJ databases">
        <title>Genome sequencing of Aspergillus luchuensis NBRC 4314.</title>
        <authorList>
            <person name="Yamada O."/>
        </authorList>
    </citation>
    <scope>NUCLEOTIDE SEQUENCE [LARGE SCALE GENOMIC DNA]</scope>
    <source>
        <strain evidence="6">RIB 2604</strain>
    </source>
</reference>
<dbReference type="SUPFAM" id="SSF56801">
    <property type="entry name" value="Acetyl-CoA synthetase-like"/>
    <property type="match status" value="1"/>
</dbReference>
<dbReference type="InterPro" id="IPR000873">
    <property type="entry name" value="AMP-dep_synth/lig_dom"/>
</dbReference>
<dbReference type="InterPro" id="IPR025110">
    <property type="entry name" value="AMP-bd_C"/>
</dbReference>
<evidence type="ECO:0000259" key="3">
    <source>
        <dbReference type="Pfam" id="PF00501"/>
    </source>
</evidence>
<dbReference type="PANTHER" id="PTHR24096">
    <property type="entry name" value="LONG-CHAIN-FATTY-ACID--COA LIGASE"/>
    <property type="match status" value="1"/>
</dbReference>
<proteinExistence type="inferred from homology"/>
<dbReference type="Proteomes" id="UP000075230">
    <property type="component" value="Unassembled WGS sequence"/>
</dbReference>
<keyword evidence="2 5" id="KW-0436">Ligase</keyword>
<organism evidence="5 6">
    <name type="scientific">Aspergillus kawachii</name>
    <name type="common">White koji mold</name>
    <name type="synonym">Aspergillus awamori var. kawachi</name>
    <dbReference type="NCBI Taxonomy" id="1069201"/>
    <lineage>
        <taxon>Eukaryota</taxon>
        <taxon>Fungi</taxon>
        <taxon>Dikarya</taxon>
        <taxon>Ascomycota</taxon>
        <taxon>Pezizomycotina</taxon>
        <taxon>Eurotiomycetes</taxon>
        <taxon>Eurotiomycetidae</taxon>
        <taxon>Eurotiales</taxon>
        <taxon>Aspergillaceae</taxon>
        <taxon>Aspergillus</taxon>
        <taxon>Aspergillus subgen. Circumdati</taxon>
    </lineage>
</organism>
<dbReference type="InterPro" id="IPR045851">
    <property type="entry name" value="AMP-bd_C_sf"/>
</dbReference>
<evidence type="ECO:0000259" key="4">
    <source>
        <dbReference type="Pfam" id="PF13193"/>
    </source>
</evidence>
<comment type="similarity">
    <text evidence="1">Belongs to the ATP-dependent AMP-binding enzyme family.</text>
</comment>